<dbReference type="InterPro" id="IPR011701">
    <property type="entry name" value="MFS"/>
</dbReference>
<feature type="transmembrane region" description="Helical" evidence="7">
    <location>
        <begin position="355"/>
        <end position="378"/>
    </location>
</feature>
<dbReference type="InterPro" id="IPR020846">
    <property type="entry name" value="MFS_dom"/>
</dbReference>
<reference evidence="9 10" key="1">
    <citation type="journal article" date="2013" name="Genome Announc.">
        <title>Complete Genome Sequence of Burkholderia sp. Strain RPE64, Bacterial Symbiont of the Bean Bug Riptortus pedestris.</title>
        <authorList>
            <person name="Shibata T.F."/>
            <person name="Maeda T."/>
            <person name="Nikoh N."/>
            <person name="Yamaguchi K."/>
            <person name="Oshima K."/>
            <person name="Hattori M."/>
            <person name="Nishiyama T."/>
            <person name="Hasebe M."/>
            <person name="Fukatsu T."/>
            <person name="Kikuchi Y."/>
            <person name="Shigenobu S."/>
        </authorList>
    </citation>
    <scope>NUCLEOTIDE SEQUENCE [LARGE SCALE GENOMIC DNA]</scope>
    <source>
        <plasmid evidence="9 10">p1</plasmid>
    </source>
</reference>
<accession>R4X4R8</accession>
<feature type="transmembrane region" description="Helical" evidence="7">
    <location>
        <begin position="107"/>
        <end position="125"/>
    </location>
</feature>
<organism evidence="9 10">
    <name type="scientific">Caballeronia insecticola</name>
    <dbReference type="NCBI Taxonomy" id="758793"/>
    <lineage>
        <taxon>Bacteria</taxon>
        <taxon>Pseudomonadati</taxon>
        <taxon>Pseudomonadota</taxon>
        <taxon>Betaproteobacteria</taxon>
        <taxon>Burkholderiales</taxon>
        <taxon>Burkholderiaceae</taxon>
        <taxon>Caballeronia</taxon>
    </lineage>
</organism>
<proteinExistence type="predicted"/>
<dbReference type="SUPFAM" id="SSF103473">
    <property type="entry name" value="MFS general substrate transporter"/>
    <property type="match status" value="1"/>
</dbReference>
<dbReference type="PANTHER" id="PTHR43045:SF1">
    <property type="entry name" value="SHIKIMATE TRANSPORTER"/>
    <property type="match status" value="1"/>
</dbReference>
<keyword evidence="6 7" id="KW-0472">Membrane</keyword>
<evidence type="ECO:0000256" key="4">
    <source>
        <dbReference type="ARBA" id="ARBA00022692"/>
    </source>
</evidence>
<dbReference type="HOGENOM" id="CLU_001265_39_5_4"/>
<feature type="domain" description="Major facilitator superfamily (MFS) profile" evidence="8">
    <location>
        <begin position="34"/>
        <end position="444"/>
    </location>
</feature>
<dbReference type="PROSITE" id="PS50850">
    <property type="entry name" value="MFS"/>
    <property type="match status" value="1"/>
</dbReference>
<dbReference type="InterPro" id="IPR036259">
    <property type="entry name" value="MFS_trans_sf"/>
</dbReference>
<comment type="subcellular location">
    <subcellularLocation>
        <location evidence="1">Cell membrane</location>
        <topology evidence="1">Multi-pass membrane protein</topology>
    </subcellularLocation>
</comment>
<evidence type="ECO:0000256" key="5">
    <source>
        <dbReference type="ARBA" id="ARBA00022989"/>
    </source>
</evidence>
<dbReference type="InterPro" id="IPR005828">
    <property type="entry name" value="MFS_sugar_transport-like"/>
</dbReference>
<dbReference type="Proteomes" id="UP000013966">
    <property type="component" value="Plasmid p1"/>
</dbReference>
<evidence type="ECO:0000259" key="8">
    <source>
        <dbReference type="PROSITE" id="PS50850"/>
    </source>
</evidence>
<feature type="transmembrane region" description="Helical" evidence="7">
    <location>
        <begin position="71"/>
        <end position="95"/>
    </location>
</feature>
<reference evidence="9 10" key="2">
    <citation type="journal article" date="2018" name="Int. J. Syst. Evol. Microbiol.">
        <title>Burkholderia insecticola sp. nov., a gut symbiotic bacterium of the bean bug Riptortus pedestris.</title>
        <authorList>
            <person name="Takeshita K."/>
            <person name="Tamaki H."/>
            <person name="Ohbayashi T."/>
            <person name="Meng X.-Y."/>
            <person name="Sone T."/>
            <person name="Mitani Y."/>
            <person name="Peeters C."/>
            <person name="Kikuchi Y."/>
            <person name="Vandamme P."/>
        </authorList>
    </citation>
    <scope>NUCLEOTIDE SEQUENCE [LARGE SCALE GENOMIC DNA]</scope>
    <source>
        <strain evidence="9">RPE64</strain>
        <plasmid evidence="9 10">p1</plasmid>
    </source>
</reference>
<dbReference type="Gene3D" id="1.20.1250.20">
    <property type="entry name" value="MFS general substrate transporter like domains"/>
    <property type="match status" value="2"/>
</dbReference>
<keyword evidence="2" id="KW-0813">Transport</keyword>
<sequence length="456" mass="48954">MDDDKDTYRETAHETCIGDRMSQAIVNTRQPGRAATAAFIGTMIEWYDFYIYATAAALVFGELYFPSSDRFVSTMASFATFAVGFFARPLGGIVFGHLGDRIGRKKALMTTLMMMGAATVGVGLLPEYSKVGMLAPVLLVLLRVVQGIAVGGEWGGAVLMAGEHAPQGRRTFFASFAQLGSPAGLILSLIAFRAVTSMDKADFMSWGWRVPFLASAVLLIVGIVIRLGVNESPEFERVKESKRTAKLPIAEVLQSSWGLVLLCIGANTIGIAGVYFTNTFMIAYTTQYVGVSRSLILDCLFAVAIIQFIAQPLAAWLAERMGGARFLKCAALLAMISPYPMFMLVQSGAAVPMVIGIAIAVICMASFYSVIAGFVSGVFPVRVRYSGISLAYQVCGAIAGGLTPLVGTWLAHRYTGQWWPLAVFYTCLAGISLLCIVALDARRATHAEHAESVGAM</sequence>
<dbReference type="FunFam" id="1.20.1250.20:FF:000001">
    <property type="entry name" value="Dicarboxylate MFS transporter"/>
    <property type="match status" value="1"/>
</dbReference>
<dbReference type="PANTHER" id="PTHR43045">
    <property type="entry name" value="SHIKIMATE TRANSPORTER"/>
    <property type="match status" value="1"/>
</dbReference>
<feature type="transmembrane region" description="Helical" evidence="7">
    <location>
        <begin position="390"/>
        <end position="412"/>
    </location>
</feature>
<dbReference type="GO" id="GO:0022857">
    <property type="term" value="F:transmembrane transporter activity"/>
    <property type="evidence" value="ECO:0007669"/>
    <property type="project" value="InterPro"/>
</dbReference>
<feature type="transmembrane region" description="Helical" evidence="7">
    <location>
        <begin position="330"/>
        <end position="349"/>
    </location>
</feature>
<evidence type="ECO:0000313" key="9">
    <source>
        <dbReference type="EMBL" id="BAN27542.1"/>
    </source>
</evidence>
<dbReference type="EMBL" id="AP013061">
    <property type="protein sequence ID" value="BAN27542.1"/>
    <property type="molecule type" value="Genomic_DNA"/>
</dbReference>
<feature type="transmembrane region" description="Helical" evidence="7">
    <location>
        <begin position="172"/>
        <end position="192"/>
    </location>
</feature>
<dbReference type="Pfam" id="PF07690">
    <property type="entry name" value="MFS_1"/>
    <property type="match status" value="1"/>
</dbReference>
<gene>
    <name evidence="9" type="ORF">BRPE64_DCDS06060</name>
</gene>
<dbReference type="CDD" id="cd17369">
    <property type="entry name" value="MFS_ShiA_like"/>
    <property type="match status" value="1"/>
</dbReference>
<dbReference type="Pfam" id="PF00083">
    <property type="entry name" value="Sugar_tr"/>
    <property type="match status" value="1"/>
</dbReference>
<geneLocation type="plasmid" evidence="9 10">
    <name>p1</name>
</geneLocation>
<evidence type="ECO:0000256" key="3">
    <source>
        <dbReference type="ARBA" id="ARBA00022475"/>
    </source>
</evidence>
<evidence type="ECO:0000256" key="1">
    <source>
        <dbReference type="ARBA" id="ARBA00004651"/>
    </source>
</evidence>
<dbReference type="AlphaFoldDB" id="R4X4R8"/>
<feature type="transmembrane region" description="Helical" evidence="7">
    <location>
        <begin position="418"/>
        <end position="439"/>
    </location>
</feature>
<feature type="transmembrane region" description="Helical" evidence="7">
    <location>
        <begin position="250"/>
        <end position="275"/>
    </location>
</feature>
<dbReference type="PATRIC" id="fig|758793.3.peg.5749"/>
<feature type="transmembrane region" description="Helical" evidence="7">
    <location>
        <begin position="295"/>
        <end position="318"/>
    </location>
</feature>
<keyword evidence="4 7" id="KW-0812">Transmembrane</keyword>
<keyword evidence="5 7" id="KW-1133">Transmembrane helix</keyword>
<keyword evidence="9" id="KW-0614">Plasmid</keyword>
<dbReference type="KEGG" id="buo:BRPE64_DCDS06060"/>
<protein>
    <submittedName>
        <fullName evidence="9">Major facilitator superfamily MFS_1</fullName>
    </submittedName>
</protein>
<keyword evidence="3" id="KW-1003">Cell membrane</keyword>
<keyword evidence="10" id="KW-1185">Reference proteome</keyword>
<evidence type="ECO:0000256" key="7">
    <source>
        <dbReference type="SAM" id="Phobius"/>
    </source>
</evidence>
<name>R4X4R8_9BURK</name>
<evidence type="ECO:0000256" key="2">
    <source>
        <dbReference type="ARBA" id="ARBA00022448"/>
    </source>
</evidence>
<evidence type="ECO:0000313" key="10">
    <source>
        <dbReference type="Proteomes" id="UP000013966"/>
    </source>
</evidence>
<evidence type="ECO:0000256" key="6">
    <source>
        <dbReference type="ARBA" id="ARBA00023136"/>
    </source>
</evidence>
<dbReference type="GO" id="GO:0005886">
    <property type="term" value="C:plasma membrane"/>
    <property type="evidence" value="ECO:0007669"/>
    <property type="project" value="UniProtKB-SubCell"/>
</dbReference>
<feature type="transmembrane region" description="Helical" evidence="7">
    <location>
        <begin position="212"/>
        <end position="229"/>
    </location>
</feature>
<feature type="transmembrane region" description="Helical" evidence="7">
    <location>
        <begin position="137"/>
        <end position="160"/>
    </location>
</feature>